<gene>
    <name evidence="6" type="ORF">OSTLU_26222</name>
</gene>
<reference evidence="6 7" key="1">
    <citation type="journal article" date="2007" name="Proc. Natl. Acad. Sci. U.S.A.">
        <title>The tiny eukaryote Ostreococcus provides genomic insights into the paradox of plankton speciation.</title>
        <authorList>
            <person name="Palenik B."/>
            <person name="Grimwood J."/>
            <person name="Aerts A."/>
            <person name="Rouze P."/>
            <person name="Salamov A."/>
            <person name="Putnam N."/>
            <person name="Dupont C."/>
            <person name="Jorgensen R."/>
            <person name="Derelle E."/>
            <person name="Rombauts S."/>
            <person name="Zhou K."/>
            <person name="Otillar R."/>
            <person name="Merchant S.S."/>
            <person name="Podell S."/>
            <person name="Gaasterland T."/>
            <person name="Napoli C."/>
            <person name="Gendler K."/>
            <person name="Manuell A."/>
            <person name="Tai V."/>
            <person name="Vallon O."/>
            <person name="Piganeau G."/>
            <person name="Jancek S."/>
            <person name="Heijde M."/>
            <person name="Jabbari K."/>
            <person name="Bowler C."/>
            <person name="Lohr M."/>
            <person name="Robbens S."/>
            <person name="Werner G."/>
            <person name="Dubchak I."/>
            <person name="Pazour G.J."/>
            <person name="Ren Q."/>
            <person name="Paulsen I."/>
            <person name="Delwiche C."/>
            <person name="Schmutz J."/>
            <person name="Rokhsar D."/>
            <person name="Van de Peer Y."/>
            <person name="Moreau H."/>
            <person name="Grigoriev I.V."/>
        </authorList>
    </citation>
    <scope>NUCLEOTIDE SEQUENCE [LARGE SCALE GENOMIC DNA]</scope>
    <source>
        <strain evidence="6 7">CCE9901</strain>
    </source>
</reference>
<evidence type="ECO:0000313" key="6">
    <source>
        <dbReference type="EMBL" id="ABO98298.1"/>
    </source>
</evidence>
<dbReference type="GO" id="GO:0042802">
    <property type="term" value="F:identical protein binding"/>
    <property type="evidence" value="ECO:0007669"/>
    <property type="project" value="UniProtKB-ARBA"/>
</dbReference>
<dbReference type="EMBL" id="CP000590">
    <property type="protein sequence ID" value="ABO98298.1"/>
    <property type="molecule type" value="Genomic_DNA"/>
</dbReference>
<dbReference type="OMA" id="FEIPNER"/>
<dbReference type="GO" id="GO:0005778">
    <property type="term" value="C:peroxisomal membrane"/>
    <property type="evidence" value="ECO:0007669"/>
    <property type="project" value="UniProtKB-SubCell"/>
</dbReference>
<dbReference type="RefSeq" id="XP_001420005.1">
    <property type="nucleotide sequence ID" value="XM_001419968.1"/>
</dbReference>
<dbReference type="GO" id="GO:0016559">
    <property type="term" value="P:peroxisome fission"/>
    <property type="evidence" value="ECO:0007669"/>
    <property type="project" value="InterPro"/>
</dbReference>
<dbReference type="eggNOG" id="KOG4186">
    <property type="taxonomic scope" value="Eukaryota"/>
</dbReference>
<dbReference type="OrthoDB" id="411017at2759"/>
<organism evidence="6 7">
    <name type="scientific">Ostreococcus lucimarinus (strain CCE9901)</name>
    <dbReference type="NCBI Taxonomy" id="436017"/>
    <lineage>
        <taxon>Eukaryota</taxon>
        <taxon>Viridiplantae</taxon>
        <taxon>Chlorophyta</taxon>
        <taxon>Mamiellophyceae</taxon>
        <taxon>Mamiellales</taxon>
        <taxon>Bathycoccaceae</taxon>
        <taxon>Ostreococcus</taxon>
    </lineage>
</organism>
<dbReference type="AlphaFoldDB" id="A4S3Z2"/>
<evidence type="ECO:0000256" key="1">
    <source>
        <dbReference type="ARBA" id="ARBA00004585"/>
    </source>
</evidence>
<dbReference type="Gramene" id="ABO98298">
    <property type="protein sequence ID" value="ABO98298"/>
    <property type="gene ID" value="OSTLU_26222"/>
</dbReference>
<sequence>MPRDASPRAYDALDVAVTLLKKREGIDKTLKLARYAALFALGEAKARARPSAESSEFVRATTALERSIGDARRAYRLGKFLGNVRDFRDEVRENEGAGKRGRARWLTAAAACAALEGAYYFIEQGVWLSKAGVAMRRRSTLERLVRWSARAEVASYAFSIACSREDWLEADAAARAARARLRDVETAKASALERGDDEDVVISLTADVNEAEKAKRKAVLAICQDVADGVLSFEDAVDVAGFEIPNERLVNFLGLLAAALDFHGKLDDAIESLDESSR</sequence>
<comment type="subcellular location">
    <subcellularLocation>
        <location evidence="1">Peroxisome membrane</location>
        <topology evidence="1">Multi-pass membrane protein</topology>
    </subcellularLocation>
</comment>
<dbReference type="Pfam" id="PF05648">
    <property type="entry name" value="PEX11"/>
    <property type="match status" value="1"/>
</dbReference>
<dbReference type="PANTHER" id="PTHR12652:SF50">
    <property type="entry name" value="PEROXIN 11"/>
    <property type="match status" value="1"/>
</dbReference>
<dbReference type="InterPro" id="IPR008733">
    <property type="entry name" value="PEX11"/>
</dbReference>
<evidence type="ECO:0000256" key="5">
    <source>
        <dbReference type="ARBA" id="ARBA00023140"/>
    </source>
</evidence>
<proteinExistence type="inferred from homology"/>
<dbReference type="HOGENOM" id="CLU_080291_0_0_1"/>
<protein>
    <submittedName>
        <fullName evidence="6">Uncharacterized protein</fullName>
    </submittedName>
</protein>
<dbReference type="KEGG" id="olu:OSTLU_26222"/>
<keyword evidence="3" id="KW-0962">Peroxisome biogenesis</keyword>
<evidence type="ECO:0000256" key="3">
    <source>
        <dbReference type="ARBA" id="ARBA00022593"/>
    </source>
</evidence>
<comment type="similarity">
    <text evidence="2">Belongs to the peroxin-11 family.</text>
</comment>
<evidence type="ECO:0000256" key="4">
    <source>
        <dbReference type="ARBA" id="ARBA00023136"/>
    </source>
</evidence>
<keyword evidence="7" id="KW-1185">Reference proteome</keyword>
<dbReference type="GeneID" id="5004095"/>
<keyword evidence="4" id="KW-0472">Membrane</keyword>
<dbReference type="GO" id="GO:0044375">
    <property type="term" value="P:regulation of peroxisome size"/>
    <property type="evidence" value="ECO:0007669"/>
    <property type="project" value="UniProtKB-ARBA"/>
</dbReference>
<name>A4S3Z2_OSTLU</name>
<evidence type="ECO:0000256" key="2">
    <source>
        <dbReference type="ARBA" id="ARBA00008194"/>
    </source>
</evidence>
<dbReference type="Proteomes" id="UP000001568">
    <property type="component" value="Chromosome 10"/>
</dbReference>
<accession>A4S3Z2</accession>
<dbReference type="STRING" id="436017.A4S3Z2"/>
<dbReference type="PANTHER" id="PTHR12652">
    <property type="entry name" value="PEROXISOMAL BIOGENESIS FACTOR 11"/>
    <property type="match status" value="1"/>
</dbReference>
<evidence type="ECO:0000313" key="7">
    <source>
        <dbReference type="Proteomes" id="UP000001568"/>
    </source>
</evidence>
<keyword evidence="5" id="KW-0576">Peroxisome</keyword>